<keyword evidence="1" id="KW-0812">Transmembrane</keyword>
<name>A0A8R1TTN4_ONCVO</name>
<dbReference type="EnsemblMetazoa" id="OVOC4007.1">
    <property type="protein sequence ID" value="OVOC4007.1"/>
    <property type="gene ID" value="WBGene00240816"/>
</dbReference>
<dbReference type="Proteomes" id="UP000024404">
    <property type="component" value="Unassembled WGS sequence"/>
</dbReference>
<keyword evidence="1" id="KW-1133">Transmembrane helix</keyword>
<dbReference type="EMBL" id="CMVM020000123">
    <property type="status" value="NOT_ANNOTATED_CDS"/>
    <property type="molecule type" value="Genomic_DNA"/>
</dbReference>
<evidence type="ECO:0000313" key="3">
    <source>
        <dbReference type="Proteomes" id="UP000024404"/>
    </source>
</evidence>
<organism evidence="2 3">
    <name type="scientific">Onchocerca volvulus</name>
    <dbReference type="NCBI Taxonomy" id="6282"/>
    <lineage>
        <taxon>Eukaryota</taxon>
        <taxon>Metazoa</taxon>
        <taxon>Ecdysozoa</taxon>
        <taxon>Nematoda</taxon>
        <taxon>Chromadorea</taxon>
        <taxon>Rhabditida</taxon>
        <taxon>Spirurina</taxon>
        <taxon>Spiruromorpha</taxon>
        <taxon>Filarioidea</taxon>
        <taxon>Onchocercidae</taxon>
        <taxon>Onchocerca</taxon>
    </lineage>
</organism>
<feature type="transmembrane region" description="Helical" evidence="1">
    <location>
        <begin position="228"/>
        <end position="253"/>
    </location>
</feature>
<sequence length="317" mass="35699">MHALIMAAPIPYRTPSNNLPIGSFPPNVYYRDTYGLQHLNDGYGIQRNHADSITTVESDDTITTKSTVRTIANIHNVNQMNESSTSKGTVNSPSFHIDQVVTNHVILMHARTLLTLTLVAFGAALQLMIFGIICVFYDGCPYYLAVIASILFMFNASTVLCFIRYRPTRTFLMLCIMFTSISFIVAVTIFIWTAYLIYGEDKQIRGQGWSFYEENFLELNRIVSNTRVAMYSLHMVLSPIQALCCAGILNILFKNLRHIQIDRVTRGYFFTQPLIGQQTVLVPIELKQVETFDESEIENASVGVQTSGGNQSNKDSF</sequence>
<feature type="transmembrane region" description="Helical" evidence="1">
    <location>
        <begin position="142"/>
        <end position="163"/>
    </location>
</feature>
<accession>A0A8R1TTN4</accession>
<feature type="transmembrane region" description="Helical" evidence="1">
    <location>
        <begin position="113"/>
        <end position="136"/>
    </location>
</feature>
<dbReference type="AlphaFoldDB" id="A0A8R1TTN4"/>
<reference evidence="3" key="1">
    <citation type="submission" date="2013-10" db="EMBL/GenBank/DDBJ databases">
        <title>Genome sequencing of Onchocerca volvulus.</title>
        <authorList>
            <person name="Cotton J."/>
            <person name="Tsai J."/>
            <person name="Stanley E."/>
            <person name="Tracey A."/>
            <person name="Holroyd N."/>
            <person name="Lustigman S."/>
            <person name="Berriman M."/>
        </authorList>
    </citation>
    <scope>NUCLEOTIDE SEQUENCE</scope>
</reference>
<protein>
    <submittedName>
        <fullName evidence="2">Uncharacterized protein</fullName>
    </submittedName>
</protein>
<proteinExistence type="predicted"/>
<keyword evidence="3" id="KW-1185">Reference proteome</keyword>
<dbReference type="OMA" id="VYYRDTY"/>
<reference evidence="2" key="2">
    <citation type="submission" date="2022-06" db="UniProtKB">
        <authorList>
            <consortium name="EnsemblMetazoa"/>
        </authorList>
    </citation>
    <scope>IDENTIFICATION</scope>
</reference>
<feature type="transmembrane region" description="Helical" evidence="1">
    <location>
        <begin position="170"/>
        <end position="198"/>
    </location>
</feature>
<keyword evidence="1" id="KW-0472">Membrane</keyword>
<evidence type="ECO:0000256" key="1">
    <source>
        <dbReference type="SAM" id="Phobius"/>
    </source>
</evidence>
<evidence type="ECO:0000313" key="2">
    <source>
        <dbReference type="EnsemblMetazoa" id="OVOC4007.1"/>
    </source>
</evidence>